<keyword evidence="6" id="KW-1185">Reference proteome</keyword>
<dbReference type="GO" id="GO:0004792">
    <property type="term" value="F:thiosulfate-cyanide sulfurtransferase activity"/>
    <property type="evidence" value="ECO:0007669"/>
    <property type="project" value="TreeGrafter"/>
</dbReference>
<dbReference type="InterPro" id="IPR001763">
    <property type="entry name" value="Rhodanese-like_dom"/>
</dbReference>
<dbReference type="EMBL" id="KB310069">
    <property type="protein sequence ID" value="ELT92611.1"/>
    <property type="molecule type" value="Genomic_DNA"/>
</dbReference>
<dbReference type="PANTHER" id="PTHR11364:SF27">
    <property type="entry name" value="SULFURTRANSFERASE"/>
    <property type="match status" value="1"/>
</dbReference>
<dbReference type="STRING" id="283909.R7TM26"/>
<sequence length="240" mass="26843">KHITSARFFSLLEGTSPSVKIPFPLPTSDAFQEYARKLGIRHDSHVIVYDQAIIPGIFACRLWWNLRAFGHSRVSILDGNLPYFEKLPDAMISSEGTPECQTGDFTVDVNQSLIRDYERMNSVVDAASTQILDTRLSVNFTAEEAEPSEGNKKAMIQASSKARKSFLTVKTKYLNKFKIQKLQIPVLSEVDLQMPITVTCYLGYTACMLAAALHHCGHEDAAVYCGSWTEWSQRKAEEGA</sequence>
<accession>R7TM26</accession>
<dbReference type="OMA" id="DINCAMY"/>
<dbReference type="EMBL" id="AMQN01030377">
    <property type="status" value="NOT_ANNOTATED_CDS"/>
    <property type="molecule type" value="Genomic_DNA"/>
</dbReference>
<dbReference type="CDD" id="cd01448">
    <property type="entry name" value="TST_Repeat_1"/>
    <property type="match status" value="1"/>
</dbReference>
<dbReference type="SUPFAM" id="SSF52821">
    <property type="entry name" value="Rhodanese/Cell cycle control phosphatase"/>
    <property type="match status" value="2"/>
</dbReference>
<dbReference type="EMBL" id="AMQN01030376">
    <property type="status" value="NOT_ANNOTATED_CDS"/>
    <property type="molecule type" value="Genomic_DNA"/>
</dbReference>
<dbReference type="PROSITE" id="PS50206">
    <property type="entry name" value="RHODANESE_3"/>
    <property type="match status" value="2"/>
</dbReference>
<dbReference type="InterPro" id="IPR036873">
    <property type="entry name" value="Rhodanese-like_dom_sf"/>
</dbReference>
<name>R7TM26_CAPTE</name>
<dbReference type="AlphaFoldDB" id="R7TM26"/>
<evidence type="ECO:0000256" key="1">
    <source>
        <dbReference type="ARBA" id="ARBA00022679"/>
    </source>
</evidence>
<reference evidence="6" key="1">
    <citation type="submission" date="2012-12" db="EMBL/GenBank/DDBJ databases">
        <authorList>
            <person name="Hellsten U."/>
            <person name="Grimwood J."/>
            <person name="Chapman J.A."/>
            <person name="Shapiro H."/>
            <person name="Aerts A."/>
            <person name="Otillar R.P."/>
            <person name="Terry A.Y."/>
            <person name="Boore J.L."/>
            <person name="Simakov O."/>
            <person name="Marletaz F."/>
            <person name="Cho S.-J."/>
            <person name="Edsinger-Gonzales E."/>
            <person name="Havlak P."/>
            <person name="Kuo D.-H."/>
            <person name="Larsson T."/>
            <person name="Lv J."/>
            <person name="Arendt D."/>
            <person name="Savage R."/>
            <person name="Osoegawa K."/>
            <person name="de Jong P."/>
            <person name="Lindberg D.R."/>
            <person name="Seaver E.C."/>
            <person name="Weisblat D.A."/>
            <person name="Putnam N.H."/>
            <person name="Grigoriev I.V."/>
            <person name="Rokhsar D.S."/>
        </authorList>
    </citation>
    <scope>NUCLEOTIDE SEQUENCE</scope>
    <source>
        <strain evidence="6">I ESC-2004</strain>
    </source>
</reference>
<dbReference type="InterPro" id="IPR045078">
    <property type="entry name" value="TST/MPST-like"/>
</dbReference>
<reference evidence="4 6" key="2">
    <citation type="journal article" date="2013" name="Nature">
        <title>Insights into bilaterian evolution from three spiralian genomes.</title>
        <authorList>
            <person name="Simakov O."/>
            <person name="Marletaz F."/>
            <person name="Cho S.J."/>
            <person name="Edsinger-Gonzales E."/>
            <person name="Havlak P."/>
            <person name="Hellsten U."/>
            <person name="Kuo D.H."/>
            <person name="Larsson T."/>
            <person name="Lv J."/>
            <person name="Arendt D."/>
            <person name="Savage R."/>
            <person name="Osoegawa K."/>
            <person name="de Jong P."/>
            <person name="Grimwood J."/>
            <person name="Chapman J.A."/>
            <person name="Shapiro H."/>
            <person name="Aerts A."/>
            <person name="Otillar R.P."/>
            <person name="Terry A.Y."/>
            <person name="Boore J.L."/>
            <person name="Grigoriev I.V."/>
            <person name="Lindberg D.R."/>
            <person name="Seaver E.C."/>
            <person name="Weisblat D.A."/>
            <person name="Putnam N.H."/>
            <person name="Rokhsar D.S."/>
        </authorList>
    </citation>
    <scope>NUCLEOTIDE SEQUENCE</scope>
    <source>
        <strain evidence="4 6">I ESC-2004</strain>
    </source>
</reference>
<evidence type="ECO:0000313" key="5">
    <source>
        <dbReference type="EnsemblMetazoa" id="CapteP114052"/>
    </source>
</evidence>
<feature type="domain" description="Rhodanese" evidence="3">
    <location>
        <begin position="2"/>
        <end position="93"/>
    </location>
</feature>
<reference evidence="5" key="3">
    <citation type="submission" date="2015-06" db="UniProtKB">
        <authorList>
            <consortium name="EnsemblMetazoa"/>
        </authorList>
    </citation>
    <scope>IDENTIFICATION</scope>
</reference>
<evidence type="ECO:0000313" key="6">
    <source>
        <dbReference type="Proteomes" id="UP000014760"/>
    </source>
</evidence>
<gene>
    <name evidence="4" type="ORF">CAPTEDRAFT_114052</name>
</gene>
<protein>
    <recommendedName>
        <fullName evidence="3">Rhodanese domain-containing protein</fullName>
    </recommendedName>
</protein>
<evidence type="ECO:0000259" key="3">
    <source>
        <dbReference type="PROSITE" id="PS50206"/>
    </source>
</evidence>
<dbReference type="EnsemblMetazoa" id="CapteT114052">
    <property type="protein sequence ID" value="CapteP114052"/>
    <property type="gene ID" value="CapteG114052"/>
</dbReference>
<feature type="domain" description="Rhodanese" evidence="3">
    <location>
        <begin position="195"/>
        <end position="240"/>
    </location>
</feature>
<dbReference type="Gene3D" id="3.40.250.10">
    <property type="entry name" value="Rhodanese-like domain"/>
    <property type="match status" value="2"/>
</dbReference>
<evidence type="ECO:0000256" key="2">
    <source>
        <dbReference type="ARBA" id="ARBA00022737"/>
    </source>
</evidence>
<evidence type="ECO:0000313" key="4">
    <source>
        <dbReference type="EMBL" id="ELT92611.1"/>
    </source>
</evidence>
<dbReference type="PANTHER" id="PTHR11364">
    <property type="entry name" value="THIOSULFATE SULFERTANSFERASE"/>
    <property type="match status" value="1"/>
</dbReference>
<dbReference type="Proteomes" id="UP000014760">
    <property type="component" value="Unassembled WGS sequence"/>
</dbReference>
<dbReference type="OrthoDB" id="270167at2759"/>
<keyword evidence="1" id="KW-0808">Transferase</keyword>
<organism evidence="4">
    <name type="scientific">Capitella teleta</name>
    <name type="common">Polychaete worm</name>
    <dbReference type="NCBI Taxonomy" id="283909"/>
    <lineage>
        <taxon>Eukaryota</taxon>
        <taxon>Metazoa</taxon>
        <taxon>Spiralia</taxon>
        <taxon>Lophotrochozoa</taxon>
        <taxon>Annelida</taxon>
        <taxon>Polychaeta</taxon>
        <taxon>Sedentaria</taxon>
        <taxon>Scolecida</taxon>
        <taxon>Capitellidae</taxon>
        <taxon>Capitella</taxon>
    </lineage>
</organism>
<feature type="non-terminal residue" evidence="4">
    <location>
        <position position="1"/>
    </location>
</feature>
<dbReference type="GO" id="GO:0005739">
    <property type="term" value="C:mitochondrion"/>
    <property type="evidence" value="ECO:0007669"/>
    <property type="project" value="TreeGrafter"/>
</dbReference>
<dbReference type="HOGENOM" id="CLU_031618_3_1_1"/>
<keyword evidence="2" id="KW-0677">Repeat</keyword>
<proteinExistence type="predicted"/>